<reference evidence="2" key="1">
    <citation type="submission" date="2021-06" db="EMBL/GenBank/DDBJ databases">
        <authorList>
            <person name="Hodson N. C."/>
            <person name="Mongue J. A."/>
            <person name="Jaron S. K."/>
        </authorList>
    </citation>
    <scope>NUCLEOTIDE SEQUENCE</scope>
</reference>
<dbReference type="AlphaFoldDB" id="A0A8J2JSJ0"/>
<accession>A0A8J2JSJ0</accession>
<dbReference type="GO" id="GO:0019441">
    <property type="term" value="P:L-tryptophan catabolic process to kynurenine"/>
    <property type="evidence" value="ECO:0007669"/>
    <property type="project" value="InterPro"/>
</dbReference>
<feature type="signal peptide" evidence="1">
    <location>
        <begin position="1"/>
        <end position="16"/>
    </location>
</feature>
<sequence>MKVWMLILASLSYSNAKYVDLTYALNNATVLWPGRQVTFNTEIEARLPDGTWLASKGFCIPEHTSTHIDAPYHFNEFGWTLDKFPIDTFMDLPGVCIDIYDKVHKYENGVLSAVSNYVITKEDIIEWERKNGEIPARALVLVRSGWGSRWPNRDEYYGLPEELRTGTPRPVLEAPQSQTTDLNGPEASNLNFPGFDATAALFLTSERQISGAGIDTLSIDSGNSKTFLAHKIFLKRRIFLIENAANLHLLPAKGFRLFAVPFKVDAGTGAPTRLIAKLPDQKNDV</sequence>
<comment type="caution">
    <text evidence="2">The sequence shown here is derived from an EMBL/GenBank/DDBJ whole genome shotgun (WGS) entry which is preliminary data.</text>
</comment>
<dbReference type="PANTHER" id="PTHR31118:SF12">
    <property type="entry name" value="CYCLASE-LIKE PROTEIN 2"/>
    <property type="match status" value="1"/>
</dbReference>
<dbReference type="Proteomes" id="UP000708208">
    <property type="component" value="Unassembled WGS sequence"/>
</dbReference>
<protein>
    <recommendedName>
        <fullName evidence="4">Cyclase</fullName>
    </recommendedName>
</protein>
<proteinExistence type="predicted"/>
<dbReference type="EMBL" id="CAJVCH010099316">
    <property type="protein sequence ID" value="CAG7723456.1"/>
    <property type="molecule type" value="Genomic_DNA"/>
</dbReference>
<evidence type="ECO:0000313" key="3">
    <source>
        <dbReference type="Proteomes" id="UP000708208"/>
    </source>
</evidence>
<dbReference type="OrthoDB" id="7108654at2759"/>
<evidence type="ECO:0000256" key="1">
    <source>
        <dbReference type="SAM" id="SignalP"/>
    </source>
</evidence>
<evidence type="ECO:0000313" key="2">
    <source>
        <dbReference type="EMBL" id="CAG7723456.1"/>
    </source>
</evidence>
<dbReference type="InterPro" id="IPR007325">
    <property type="entry name" value="KFase/CYL"/>
</dbReference>
<organism evidence="2 3">
    <name type="scientific">Allacma fusca</name>
    <dbReference type="NCBI Taxonomy" id="39272"/>
    <lineage>
        <taxon>Eukaryota</taxon>
        <taxon>Metazoa</taxon>
        <taxon>Ecdysozoa</taxon>
        <taxon>Arthropoda</taxon>
        <taxon>Hexapoda</taxon>
        <taxon>Collembola</taxon>
        <taxon>Symphypleona</taxon>
        <taxon>Sminthuridae</taxon>
        <taxon>Allacma</taxon>
    </lineage>
</organism>
<dbReference type="GO" id="GO:0004061">
    <property type="term" value="F:arylformamidase activity"/>
    <property type="evidence" value="ECO:0007669"/>
    <property type="project" value="InterPro"/>
</dbReference>
<name>A0A8J2JSJ0_9HEXA</name>
<dbReference type="PANTHER" id="PTHR31118">
    <property type="entry name" value="CYCLASE-LIKE PROTEIN 2"/>
    <property type="match status" value="1"/>
</dbReference>
<evidence type="ECO:0008006" key="4">
    <source>
        <dbReference type="Google" id="ProtNLM"/>
    </source>
</evidence>
<gene>
    <name evidence="2" type="ORF">AFUS01_LOCUS12544</name>
</gene>
<dbReference type="Pfam" id="PF04199">
    <property type="entry name" value="Cyclase"/>
    <property type="match status" value="1"/>
</dbReference>
<keyword evidence="3" id="KW-1185">Reference proteome</keyword>
<feature type="chain" id="PRO_5035266516" description="Cyclase" evidence="1">
    <location>
        <begin position="17"/>
        <end position="285"/>
    </location>
</feature>
<keyword evidence="1" id="KW-0732">Signal</keyword>